<dbReference type="GO" id="GO:0005829">
    <property type="term" value="C:cytosol"/>
    <property type="evidence" value="ECO:0007669"/>
    <property type="project" value="TreeGrafter"/>
</dbReference>
<comment type="caution">
    <text evidence="11">The sequence shown here is derived from an EMBL/GenBank/DDBJ whole genome shotgun (WGS) entry which is preliminary data.</text>
</comment>
<keyword evidence="4 8" id="KW-0378">Hydrolase</keyword>
<evidence type="ECO:0000256" key="7">
    <source>
        <dbReference type="ARBA" id="ARBA00023180"/>
    </source>
</evidence>
<keyword evidence="7" id="KW-0325">Glycoprotein</keyword>
<dbReference type="SUPFAM" id="SSF52151">
    <property type="entry name" value="FabD/lysophospholipase-like"/>
    <property type="match status" value="1"/>
</dbReference>
<dbReference type="EC" id="3.1.1.5" evidence="2 9"/>
<evidence type="ECO:0000256" key="5">
    <source>
        <dbReference type="ARBA" id="ARBA00022963"/>
    </source>
</evidence>
<feature type="domain" description="PLA2c" evidence="10">
    <location>
        <begin position="1"/>
        <end position="84"/>
    </location>
</feature>
<evidence type="ECO:0000256" key="4">
    <source>
        <dbReference type="ARBA" id="ARBA00022801"/>
    </source>
</evidence>
<dbReference type="Proteomes" id="UP000236664">
    <property type="component" value="Unassembled WGS sequence"/>
</dbReference>
<dbReference type="GO" id="GO:0004622">
    <property type="term" value="F:phosphatidylcholine lysophospholipase activity"/>
    <property type="evidence" value="ECO:0007669"/>
    <property type="project" value="UniProtKB-EC"/>
</dbReference>
<dbReference type="GO" id="GO:0046475">
    <property type="term" value="P:glycerophospholipid catabolic process"/>
    <property type="evidence" value="ECO:0007669"/>
    <property type="project" value="TreeGrafter"/>
</dbReference>
<dbReference type="InterPro" id="IPR002642">
    <property type="entry name" value="LysoPLipase_cat_dom"/>
</dbReference>
<dbReference type="InterPro" id="IPR016035">
    <property type="entry name" value="Acyl_Trfase/lysoPLipase"/>
</dbReference>
<dbReference type="PROSITE" id="PS51210">
    <property type="entry name" value="PLA2C"/>
    <property type="match status" value="1"/>
</dbReference>
<dbReference type="PANTHER" id="PTHR10728:SF33">
    <property type="entry name" value="LYSOPHOSPHOLIPASE 1-RELATED"/>
    <property type="match status" value="1"/>
</dbReference>
<organism evidence="11 12">
    <name type="scientific">Gibberella nygamai</name>
    <name type="common">Bean root rot disease fungus</name>
    <name type="synonym">Fusarium nygamai</name>
    <dbReference type="NCBI Taxonomy" id="42673"/>
    <lineage>
        <taxon>Eukaryota</taxon>
        <taxon>Fungi</taxon>
        <taxon>Dikarya</taxon>
        <taxon>Ascomycota</taxon>
        <taxon>Pezizomycotina</taxon>
        <taxon>Sordariomycetes</taxon>
        <taxon>Hypocreomycetidae</taxon>
        <taxon>Hypocreales</taxon>
        <taxon>Nectriaceae</taxon>
        <taxon>Fusarium</taxon>
        <taxon>Fusarium fujikuroi species complex</taxon>
    </lineage>
</organism>
<dbReference type="EMBL" id="MTQA01000208">
    <property type="protein sequence ID" value="PNP74451.1"/>
    <property type="molecule type" value="Genomic_DNA"/>
</dbReference>
<dbReference type="GO" id="GO:0005783">
    <property type="term" value="C:endoplasmic reticulum"/>
    <property type="evidence" value="ECO:0007669"/>
    <property type="project" value="TreeGrafter"/>
</dbReference>
<dbReference type="Gene3D" id="3.40.1090.10">
    <property type="entry name" value="Cytosolic phospholipase A2 catalytic domain"/>
    <property type="match status" value="1"/>
</dbReference>
<evidence type="ECO:0000256" key="1">
    <source>
        <dbReference type="ARBA" id="ARBA00008780"/>
    </source>
</evidence>
<comment type="similarity">
    <text evidence="1 9">Belongs to the lysophospholipase family.</text>
</comment>
<dbReference type="STRING" id="42673.A0A2K0VWQ0"/>
<keyword evidence="6 8" id="KW-0443">Lipid metabolism</keyword>
<dbReference type="Pfam" id="PF01735">
    <property type="entry name" value="PLA2_B"/>
    <property type="match status" value="1"/>
</dbReference>
<keyword evidence="12" id="KW-1185">Reference proteome</keyword>
<dbReference type="PANTHER" id="PTHR10728">
    <property type="entry name" value="CYTOSOLIC PHOSPHOLIPASE A2"/>
    <property type="match status" value="1"/>
</dbReference>
<evidence type="ECO:0000256" key="6">
    <source>
        <dbReference type="ARBA" id="ARBA00023098"/>
    </source>
</evidence>
<reference evidence="11 12" key="1">
    <citation type="submission" date="2017-06" db="EMBL/GenBank/DDBJ databases">
        <title>Genome of Fusarium nygamai isolate CS10214.</title>
        <authorList>
            <person name="Gardiner D.M."/>
            <person name="Obanor F."/>
            <person name="Kazan K."/>
        </authorList>
    </citation>
    <scope>NUCLEOTIDE SEQUENCE [LARGE SCALE GENOMIC DNA]</scope>
    <source>
        <strain evidence="11 12">CS10214</strain>
    </source>
</reference>
<evidence type="ECO:0000256" key="3">
    <source>
        <dbReference type="ARBA" id="ARBA00022729"/>
    </source>
</evidence>
<gene>
    <name evidence="11" type="ORF">FNYG_12207</name>
</gene>
<comment type="catalytic activity">
    <reaction evidence="9">
        <text>a 1-acyl-sn-glycero-3-phosphocholine + H2O = sn-glycerol 3-phosphocholine + a fatty acid + H(+)</text>
        <dbReference type="Rhea" id="RHEA:15177"/>
        <dbReference type="ChEBI" id="CHEBI:15377"/>
        <dbReference type="ChEBI" id="CHEBI:15378"/>
        <dbReference type="ChEBI" id="CHEBI:16870"/>
        <dbReference type="ChEBI" id="CHEBI:28868"/>
        <dbReference type="ChEBI" id="CHEBI:58168"/>
        <dbReference type="EC" id="3.1.1.5"/>
    </reaction>
</comment>
<evidence type="ECO:0000313" key="12">
    <source>
        <dbReference type="Proteomes" id="UP000236664"/>
    </source>
</evidence>
<name>A0A2K0VWQ0_GIBNY</name>
<keyword evidence="5 8" id="KW-0442">Lipid degradation</keyword>
<evidence type="ECO:0000256" key="2">
    <source>
        <dbReference type="ARBA" id="ARBA00013274"/>
    </source>
</evidence>
<dbReference type="GO" id="GO:0004623">
    <property type="term" value="F:phospholipase A2 activity"/>
    <property type="evidence" value="ECO:0007669"/>
    <property type="project" value="TreeGrafter"/>
</dbReference>
<protein>
    <recommendedName>
        <fullName evidence="2 9">Lysophospholipase</fullName>
        <ecNumber evidence="2 9">3.1.1.5</ecNumber>
    </recommendedName>
</protein>
<keyword evidence="3" id="KW-0732">Signal</keyword>
<evidence type="ECO:0000313" key="11">
    <source>
        <dbReference type="EMBL" id="PNP74451.1"/>
    </source>
</evidence>
<proteinExistence type="inferred from homology"/>
<sequence length="84" mass="8788">MNGAGAIAAFDNRTTNSTDEAQLGGIFQAATYLSGLSGGSWVVGSLYMQNFTTVKSIISASSCFLATLWQFNDSITEGLLGLKV</sequence>
<accession>A0A2K0VWQ0</accession>
<evidence type="ECO:0000256" key="9">
    <source>
        <dbReference type="RuleBase" id="RU362103"/>
    </source>
</evidence>
<dbReference type="OrthoDB" id="4084751at2759"/>
<evidence type="ECO:0000259" key="10">
    <source>
        <dbReference type="PROSITE" id="PS51210"/>
    </source>
</evidence>
<dbReference type="AlphaFoldDB" id="A0A2K0VWQ0"/>
<evidence type="ECO:0000256" key="8">
    <source>
        <dbReference type="PROSITE-ProRule" id="PRU00555"/>
    </source>
</evidence>